<evidence type="ECO:0000313" key="2">
    <source>
        <dbReference type="EMBL" id="MCK1788953.1"/>
    </source>
</evidence>
<dbReference type="RefSeq" id="WP_247286563.1">
    <property type="nucleotide sequence ID" value="NZ_JAKNRW010000001.1"/>
</dbReference>
<dbReference type="EMBL" id="JAKNRW010000001">
    <property type="protein sequence ID" value="MCK1788953.1"/>
    <property type="molecule type" value="Genomic_DNA"/>
</dbReference>
<gene>
    <name evidence="2" type="ORF">L9059_01870</name>
</gene>
<accession>A0ABT0ET86</accession>
<feature type="region of interest" description="Disordered" evidence="1">
    <location>
        <begin position="1"/>
        <end position="23"/>
    </location>
</feature>
<dbReference type="Proteomes" id="UP001299876">
    <property type="component" value="Unassembled WGS sequence"/>
</dbReference>
<sequence length="228" mass="24987">MNSPQGRELTEETTALPDPHTSVGGQLQPLAWYDSTCSGNVRWRLGAGQVGVAEGEGLIPLSHHQQSRVADAARIAELEAERSAIYEAFGIGEQSRVLPTLTNNLSNLRHFSELLQAIEREFFMVPGEPNDERGDAGLEPDDQCLVNRWGSTRGEYIDQFRAALAPIAAKELSQSAGKHGAYLVVDPMDNHHICYSTTDFDQAQQWTVDGLQLYSPFGPAALRRSGNP</sequence>
<keyword evidence="3" id="KW-1185">Reference proteome</keyword>
<comment type="caution">
    <text evidence="2">The sequence shown here is derived from an EMBL/GenBank/DDBJ whole genome shotgun (WGS) entry which is preliminary data.</text>
</comment>
<evidence type="ECO:0000256" key="1">
    <source>
        <dbReference type="SAM" id="MobiDB-lite"/>
    </source>
</evidence>
<name>A0ABT0ET86_9PSED</name>
<evidence type="ECO:0000313" key="3">
    <source>
        <dbReference type="Proteomes" id="UP001299876"/>
    </source>
</evidence>
<reference evidence="2 3" key="1">
    <citation type="submission" date="2022-02" db="EMBL/GenBank/DDBJ databases">
        <title>Comparative genomics of the first Antarctic Pseudomonas spp. capable of biotransforming 2,4,6-Trinitrotoluene.</title>
        <authorList>
            <person name="Cabrera M.A."/>
            <person name="Marquez S.L."/>
            <person name="Perez-Donoso J.M."/>
        </authorList>
    </citation>
    <scope>NUCLEOTIDE SEQUENCE [LARGE SCALE GENOMIC DNA]</scope>
    <source>
        <strain evidence="2 3">TNT19</strain>
    </source>
</reference>
<protein>
    <submittedName>
        <fullName evidence="2">Uncharacterized protein</fullName>
    </submittedName>
</protein>
<organism evidence="2 3">
    <name type="scientific">Pseudomonas violetae</name>
    <dbReference type="NCBI Taxonomy" id="2915813"/>
    <lineage>
        <taxon>Bacteria</taxon>
        <taxon>Pseudomonadati</taxon>
        <taxon>Pseudomonadota</taxon>
        <taxon>Gammaproteobacteria</taxon>
        <taxon>Pseudomonadales</taxon>
        <taxon>Pseudomonadaceae</taxon>
        <taxon>Pseudomonas</taxon>
    </lineage>
</organism>
<proteinExistence type="predicted"/>